<dbReference type="GO" id="GO:0000176">
    <property type="term" value="C:nuclear exosome (RNase complex)"/>
    <property type="evidence" value="ECO:0007669"/>
    <property type="project" value="UniProtKB-ARBA"/>
</dbReference>
<dbReference type="GO" id="GO:0071035">
    <property type="term" value="P:nuclear polyadenylation-dependent rRNA catabolic process"/>
    <property type="evidence" value="ECO:0007669"/>
    <property type="project" value="TreeGrafter"/>
</dbReference>
<evidence type="ECO:0000256" key="9">
    <source>
        <dbReference type="ARBA" id="ARBA00030617"/>
    </source>
</evidence>
<dbReference type="InterPro" id="IPR036345">
    <property type="entry name" value="ExoRNase_PH_dom2_sf"/>
</dbReference>
<dbReference type="GO" id="GO:0000177">
    <property type="term" value="C:cytoplasmic exosome (RNase complex)"/>
    <property type="evidence" value="ECO:0007669"/>
    <property type="project" value="TreeGrafter"/>
</dbReference>
<evidence type="ECO:0000256" key="10">
    <source>
        <dbReference type="SAM" id="MobiDB-lite"/>
    </source>
</evidence>
<dbReference type="GO" id="GO:0071038">
    <property type="term" value="P:TRAMP-dependent tRNA surveillance pathway"/>
    <property type="evidence" value="ECO:0007669"/>
    <property type="project" value="TreeGrafter"/>
</dbReference>
<dbReference type="GO" id="GO:0016075">
    <property type="term" value="P:rRNA catabolic process"/>
    <property type="evidence" value="ECO:0007669"/>
    <property type="project" value="TreeGrafter"/>
</dbReference>
<dbReference type="SUPFAM" id="SSF55666">
    <property type="entry name" value="Ribonuclease PH domain 2-like"/>
    <property type="match status" value="1"/>
</dbReference>
<gene>
    <name evidence="12" type="ORF">K432DRAFT_432045</name>
</gene>
<keyword evidence="8" id="KW-0539">Nucleus</keyword>
<evidence type="ECO:0000256" key="6">
    <source>
        <dbReference type="ARBA" id="ARBA00022835"/>
    </source>
</evidence>
<dbReference type="InterPro" id="IPR001247">
    <property type="entry name" value="ExoRNase_PH_dom1"/>
</dbReference>
<reference evidence="12 13" key="1">
    <citation type="journal article" date="2016" name="Nat. Commun.">
        <title>Ectomycorrhizal ecology is imprinted in the genome of the dominant symbiotic fungus Cenococcum geophilum.</title>
        <authorList>
            <consortium name="DOE Joint Genome Institute"/>
            <person name="Peter M."/>
            <person name="Kohler A."/>
            <person name="Ohm R.A."/>
            <person name="Kuo A."/>
            <person name="Krutzmann J."/>
            <person name="Morin E."/>
            <person name="Arend M."/>
            <person name="Barry K.W."/>
            <person name="Binder M."/>
            <person name="Choi C."/>
            <person name="Clum A."/>
            <person name="Copeland A."/>
            <person name="Grisel N."/>
            <person name="Haridas S."/>
            <person name="Kipfer T."/>
            <person name="LaButti K."/>
            <person name="Lindquist E."/>
            <person name="Lipzen A."/>
            <person name="Maire R."/>
            <person name="Meier B."/>
            <person name="Mihaltcheva S."/>
            <person name="Molinier V."/>
            <person name="Murat C."/>
            <person name="Poggeler S."/>
            <person name="Quandt C.A."/>
            <person name="Sperisen C."/>
            <person name="Tritt A."/>
            <person name="Tisserant E."/>
            <person name="Crous P.W."/>
            <person name="Henrissat B."/>
            <person name="Nehls U."/>
            <person name="Egli S."/>
            <person name="Spatafora J.W."/>
            <person name="Grigoriev I.V."/>
            <person name="Martin F.M."/>
        </authorList>
    </citation>
    <scope>NUCLEOTIDE SEQUENCE [LARGE SCALE GENOMIC DNA]</scope>
    <source>
        <strain evidence="12 13">CBS 459.81</strain>
    </source>
</reference>
<dbReference type="GO" id="GO:0034473">
    <property type="term" value="P:U1 snRNA 3'-end processing"/>
    <property type="evidence" value="ECO:0007669"/>
    <property type="project" value="TreeGrafter"/>
</dbReference>
<evidence type="ECO:0000256" key="8">
    <source>
        <dbReference type="ARBA" id="ARBA00023242"/>
    </source>
</evidence>
<comment type="subcellular location">
    <subcellularLocation>
        <location evidence="1">Cytoplasm</location>
    </subcellularLocation>
    <subcellularLocation>
        <location evidence="2">Nucleus</location>
        <location evidence="2">Nucleolus</location>
    </subcellularLocation>
</comment>
<evidence type="ECO:0000256" key="2">
    <source>
        <dbReference type="ARBA" id="ARBA00004604"/>
    </source>
</evidence>
<dbReference type="EMBL" id="KV744831">
    <property type="protein sequence ID" value="OCK84742.1"/>
    <property type="molecule type" value="Genomic_DNA"/>
</dbReference>
<dbReference type="OrthoDB" id="45882at2759"/>
<evidence type="ECO:0000256" key="4">
    <source>
        <dbReference type="ARBA" id="ARBA00022490"/>
    </source>
</evidence>
<dbReference type="GO" id="GO:0000467">
    <property type="term" value="P:exonucleolytic trimming to generate mature 3'-end of 5.8S rRNA from tricistronic rRNA transcript (SSU-rRNA, 5.8S rRNA, LSU-rRNA)"/>
    <property type="evidence" value="ECO:0007669"/>
    <property type="project" value="TreeGrafter"/>
</dbReference>
<evidence type="ECO:0000256" key="1">
    <source>
        <dbReference type="ARBA" id="ARBA00004496"/>
    </source>
</evidence>
<dbReference type="Gene3D" id="3.30.230.70">
    <property type="entry name" value="GHMP Kinase, N-terminal domain"/>
    <property type="match status" value="1"/>
</dbReference>
<sequence>MATKPTVAPSLLFPRDIFAALSPSPFLLAHLSPQTQDTPPIRPNGRTAAEFRKPTINTSSLTHCSGSAVVRLGDTAVVCGVRAEILLASDIPNPPASNPTIRSSNPSNTTTNGDEDDATEVSSLSLLVPNIELATGSAPTHLPGSPPSALAQSLTSRIRSLLLSTCLVRAHSLRITYCPPPVTSDPEIPDAPPEEEVKAYWTLYIDTMFISLDGNAFDAAWAAVVAALRDTRLPKAWWDEDLERILCSDVVGESRNLELNGLPVAATFAVFAPNGGLGIVQDDEEEEKAWVLSDPDAFEEGLCLEAVTVTVDCTGRNSRIRRIEKNGGGLIGRELMKSVARRAEERWKEWSAILEKGNT</sequence>
<dbReference type="GO" id="GO:0071028">
    <property type="term" value="P:nuclear mRNA surveillance"/>
    <property type="evidence" value="ECO:0007669"/>
    <property type="project" value="TreeGrafter"/>
</dbReference>
<dbReference type="GO" id="GO:0034475">
    <property type="term" value="P:U4 snRNA 3'-end processing"/>
    <property type="evidence" value="ECO:0007669"/>
    <property type="project" value="TreeGrafter"/>
</dbReference>
<evidence type="ECO:0000313" key="13">
    <source>
        <dbReference type="Proteomes" id="UP000250266"/>
    </source>
</evidence>
<dbReference type="Pfam" id="PF01138">
    <property type="entry name" value="RNase_PH"/>
    <property type="match status" value="1"/>
</dbReference>
<keyword evidence="6" id="KW-0271">Exosome</keyword>
<dbReference type="GO" id="GO:0035925">
    <property type="term" value="F:mRNA 3'-UTR AU-rich region binding"/>
    <property type="evidence" value="ECO:0007669"/>
    <property type="project" value="TreeGrafter"/>
</dbReference>
<dbReference type="GO" id="GO:0005730">
    <property type="term" value="C:nucleolus"/>
    <property type="evidence" value="ECO:0007669"/>
    <property type="project" value="UniProtKB-SubCell"/>
</dbReference>
<evidence type="ECO:0000259" key="11">
    <source>
        <dbReference type="Pfam" id="PF01138"/>
    </source>
</evidence>
<evidence type="ECO:0000256" key="5">
    <source>
        <dbReference type="ARBA" id="ARBA00022552"/>
    </source>
</evidence>
<accession>A0A8E2EIR0</accession>
<keyword evidence="13" id="KW-1185">Reference proteome</keyword>
<protein>
    <recommendedName>
        <fullName evidence="9">Ribosomal RNA-processing protein 43</fullName>
    </recommendedName>
</protein>
<dbReference type="SUPFAM" id="SSF54211">
    <property type="entry name" value="Ribosomal protein S5 domain 2-like"/>
    <property type="match status" value="1"/>
</dbReference>
<keyword evidence="4" id="KW-0963">Cytoplasm</keyword>
<keyword evidence="7" id="KW-0694">RNA-binding</keyword>
<organism evidence="12 13">
    <name type="scientific">Lepidopterella palustris CBS 459.81</name>
    <dbReference type="NCBI Taxonomy" id="1314670"/>
    <lineage>
        <taxon>Eukaryota</taxon>
        <taxon>Fungi</taxon>
        <taxon>Dikarya</taxon>
        <taxon>Ascomycota</taxon>
        <taxon>Pezizomycotina</taxon>
        <taxon>Dothideomycetes</taxon>
        <taxon>Pleosporomycetidae</taxon>
        <taxon>Mytilinidiales</taxon>
        <taxon>Argynnaceae</taxon>
        <taxon>Lepidopterella</taxon>
    </lineage>
</organism>
<comment type="similarity">
    <text evidence="3">Belongs to the RNase PH family.</text>
</comment>
<feature type="compositionally biased region" description="Polar residues" evidence="10">
    <location>
        <begin position="98"/>
        <end position="112"/>
    </location>
</feature>
<dbReference type="InterPro" id="IPR050590">
    <property type="entry name" value="Exosome_comp_Rrp42_subfam"/>
</dbReference>
<dbReference type="InterPro" id="IPR020568">
    <property type="entry name" value="Ribosomal_Su5_D2-typ_SF"/>
</dbReference>
<dbReference type="PANTHER" id="PTHR11097">
    <property type="entry name" value="EXOSOME COMPLEX EXONUCLEASE RIBOSOMAL RNA PROCESSING PROTEIN"/>
    <property type="match status" value="1"/>
</dbReference>
<dbReference type="GO" id="GO:0034476">
    <property type="term" value="P:U5 snRNA 3'-end processing"/>
    <property type="evidence" value="ECO:0007669"/>
    <property type="project" value="TreeGrafter"/>
</dbReference>
<dbReference type="Proteomes" id="UP000250266">
    <property type="component" value="Unassembled WGS sequence"/>
</dbReference>
<evidence type="ECO:0000256" key="7">
    <source>
        <dbReference type="ARBA" id="ARBA00022884"/>
    </source>
</evidence>
<evidence type="ECO:0000256" key="3">
    <source>
        <dbReference type="ARBA" id="ARBA00006678"/>
    </source>
</evidence>
<dbReference type="PANTHER" id="PTHR11097:SF9">
    <property type="entry name" value="EXOSOME COMPLEX COMPONENT RRP43"/>
    <property type="match status" value="1"/>
</dbReference>
<dbReference type="InterPro" id="IPR027408">
    <property type="entry name" value="PNPase/RNase_PH_dom_sf"/>
</dbReference>
<feature type="region of interest" description="Disordered" evidence="10">
    <location>
        <begin position="90"/>
        <end position="120"/>
    </location>
</feature>
<dbReference type="AlphaFoldDB" id="A0A8E2EIR0"/>
<evidence type="ECO:0000313" key="12">
    <source>
        <dbReference type="EMBL" id="OCK84742.1"/>
    </source>
</evidence>
<keyword evidence="5" id="KW-0698">rRNA processing</keyword>
<name>A0A8E2EIR0_9PEZI</name>
<feature type="domain" description="Exoribonuclease phosphorolytic" evidence="11">
    <location>
        <begin position="50"/>
        <end position="234"/>
    </location>
</feature>
<proteinExistence type="inferred from homology"/>